<dbReference type="InterPro" id="IPR017853">
    <property type="entry name" value="GH"/>
</dbReference>
<dbReference type="NCBIfam" id="NF011080">
    <property type="entry name" value="PRK14508.1-3"/>
    <property type="match status" value="1"/>
</dbReference>
<evidence type="ECO:0000256" key="2">
    <source>
        <dbReference type="ARBA" id="ARBA00005684"/>
    </source>
</evidence>
<dbReference type="GO" id="GO:0005975">
    <property type="term" value="P:carbohydrate metabolic process"/>
    <property type="evidence" value="ECO:0007669"/>
    <property type="project" value="InterPro"/>
</dbReference>
<dbReference type="RefSeq" id="WP_119360341.1">
    <property type="nucleotide sequence ID" value="NZ_QWKZ01000053.1"/>
</dbReference>
<dbReference type="EMBL" id="QWKZ01000053">
    <property type="protein sequence ID" value="RIH84931.1"/>
    <property type="molecule type" value="Genomic_DNA"/>
</dbReference>
<gene>
    <name evidence="11" type="primary">malQ</name>
    <name evidence="11" type="ORF">Mlute_01736</name>
</gene>
<dbReference type="Pfam" id="PF02446">
    <property type="entry name" value="Glyco_hydro_77"/>
    <property type="match status" value="1"/>
</dbReference>
<evidence type="ECO:0000256" key="7">
    <source>
        <dbReference type="ARBA" id="ARBA00023277"/>
    </source>
</evidence>
<dbReference type="NCBIfam" id="TIGR00217">
    <property type="entry name" value="malQ"/>
    <property type="match status" value="1"/>
</dbReference>
<organism evidence="11 12">
    <name type="scientific">Meiothermus luteus</name>
    <dbReference type="NCBI Taxonomy" id="2026184"/>
    <lineage>
        <taxon>Bacteria</taxon>
        <taxon>Thermotogati</taxon>
        <taxon>Deinococcota</taxon>
        <taxon>Deinococci</taxon>
        <taxon>Thermales</taxon>
        <taxon>Thermaceae</taxon>
        <taxon>Meiothermus</taxon>
    </lineage>
</organism>
<evidence type="ECO:0000256" key="6">
    <source>
        <dbReference type="ARBA" id="ARBA00022679"/>
    </source>
</evidence>
<evidence type="ECO:0000256" key="4">
    <source>
        <dbReference type="ARBA" id="ARBA00020295"/>
    </source>
</evidence>
<evidence type="ECO:0000256" key="9">
    <source>
        <dbReference type="ARBA" id="ARBA00031501"/>
    </source>
</evidence>
<dbReference type="Gene3D" id="3.20.20.80">
    <property type="entry name" value="Glycosidases"/>
    <property type="match status" value="1"/>
</dbReference>
<evidence type="ECO:0000313" key="12">
    <source>
        <dbReference type="Proteomes" id="UP000265800"/>
    </source>
</evidence>
<protein>
    <recommendedName>
        <fullName evidence="4 10">4-alpha-glucanotransferase</fullName>
        <ecNumber evidence="3 10">2.4.1.25</ecNumber>
    </recommendedName>
    <alternativeName>
        <fullName evidence="8 10">Amylomaltase</fullName>
    </alternativeName>
    <alternativeName>
        <fullName evidence="9 10">Disproportionating enzyme</fullName>
    </alternativeName>
</protein>
<name>A0A399ERX2_9DEIN</name>
<comment type="similarity">
    <text evidence="2 10">Belongs to the disproportionating enzyme family.</text>
</comment>
<accession>A0A399ERX2</accession>
<dbReference type="Proteomes" id="UP000265800">
    <property type="component" value="Unassembled WGS sequence"/>
</dbReference>
<evidence type="ECO:0000256" key="3">
    <source>
        <dbReference type="ARBA" id="ARBA00012560"/>
    </source>
</evidence>
<evidence type="ECO:0000313" key="11">
    <source>
        <dbReference type="EMBL" id="RIH84931.1"/>
    </source>
</evidence>
<dbReference type="EC" id="2.4.1.25" evidence="3 10"/>
<dbReference type="PANTHER" id="PTHR32438">
    <property type="entry name" value="4-ALPHA-GLUCANOTRANSFERASE DPE1, CHLOROPLASTIC/AMYLOPLASTIC"/>
    <property type="match status" value="1"/>
</dbReference>
<reference evidence="11 12" key="1">
    <citation type="submission" date="2018-08" db="EMBL/GenBank/DDBJ databases">
        <title>Meiothermus luteus KCTC 52599 genome sequencing project.</title>
        <authorList>
            <person name="Da Costa M.S."/>
            <person name="Albuquerque L."/>
            <person name="Raposo P."/>
            <person name="Froufe H.J.C."/>
            <person name="Barroso C.S."/>
            <person name="Egas C."/>
        </authorList>
    </citation>
    <scope>NUCLEOTIDE SEQUENCE [LARGE SCALE GENOMIC DNA]</scope>
    <source>
        <strain evidence="11 12">KCTC 52599</strain>
    </source>
</reference>
<keyword evidence="7 10" id="KW-0119">Carbohydrate metabolism</keyword>
<dbReference type="OrthoDB" id="9811841at2"/>
<proteinExistence type="inferred from homology"/>
<keyword evidence="5 10" id="KW-0328">Glycosyltransferase</keyword>
<evidence type="ECO:0000256" key="8">
    <source>
        <dbReference type="ARBA" id="ARBA00031423"/>
    </source>
</evidence>
<sequence>MQLPRSFGVLLHPTSLPGPWGIGTLGEEAQGFVDWLAAAGARWWQVLPLGPTGYGDSPYQSFSAFAGNPYLVDPRLFFAKGWLEPEEPPSLPAHRVDYGGLYKTRWPLFRRAFSGFLTRGSEEDRASLEAFAQAERGWLDDYALFMALKHRFGGEPWNRWPEEFRARQPKALQKARKELADEIAFQVWLQWLFYSAWDKLKGYAEGKGLGIIGDMPIFVAFDSADVWAHPEYFCLDEEGNPTGVAGVPPDYFSETGQLWGNPLYRWEAMEKDGFAWWIARLRQALRQGHLVRIDHFRGFEAYWEVPFGKPTAVEGRWVKAPGEKLFKAVQEALGNAPILAEDLGVITPEVEALKDGFGFPGMKILQFAFSDEENPFLPHNYPPHGNLAVYSGTHDNDTSLGWYRTAPQEERVFMRRYLAREGIRCLSELEVPGALIELAFKSSARLAIVPLQDILGLGPEARMNFPGRLGDNWAWRCQPEDLGLELAESLRGLAEAYKRV</sequence>
<dbReference type="PANTHER" id="PTHR32438:SF5">
    <property type="entry name" value="4-ALPHA-GLUCANOTRANSFERASE DPE1, CHLOROPLASTIC_AMYLOPLASTIC"/>
    <property type="match status" value="1"/>
</dbReference>
<comment type="catalytic activity">
    <reaction evidence="1 10">
        <text>Transfers a segment of a (1-&gt;4)-alpha-D-glucan to a new position in an acceptor, which may be glucose or a (1-&gt;4)-alpha-D-glucan.</text>
        <dbReference type="EC" id="2.4.1.25"/>
    </reaction>
</comment>
<comment type="caution">
    <text evidence="11">The sequence shown here is derived from an EMBL/GenBank/DDBJ whole genome shotgun (WGS) entry which is preliminary data.</text>
</comment>
<evidence type="ECO:0000256" key="5">
    <source>
        <dbReference type="ARBA" id="ARBA00022676"/>
    </source>
</evidence>
<dbReference type="GO" id="GO:0004134">
    <property type="term" value="F:4-alpha-glucanotransferase activity"/>
    <property type="evidence" value="ECO:0007669"/>
    <property type="project" value="UniProtKB-EC"/>
</dbReference>
<keyword evidence="6 10" id="KW-0808">Transferase</keyword>
<dbReference type="InterPro" id="IPR003385">
    <property type="entry name" value="Glyco_hydro_77"/>
</dbReference>
<keyword evidence="12" id="KW-1185">Reference proteome</keyword>
<evidence type="ECO:0000256" key="10">
    <source>
        <dbReference type="RuleBase" id="RU361207"/>
    </source>
</evidence>
<evidence type="ECO:0000256" key="1">
    <source>
        <dbReference type="ARBA" id="ARBA00000439"/>
    </source>
</evidence>
<dbReference type="AlphaFoldDB" id="A0A399ERX2"/>
<dbReference type="SUPFAM" id="SSF51445">
    <property type="entry name" value="(Trans)glycosidases"/>
    <property type="match status" value="1"/>
</dbReference>